<evidence type="ECO:0000256" key="4">
    <source>
        <dbReference type="SAM" id="Coils"/>
    </source>
</evidence>
<dbReference type="GO" id="GO:0019212">
    <property type="term" value="F:phosphatase inhibitor activity"/>
    <property type="evidence" value="ECO:0007669"/>
    <property type="project" value="TreeGrafter"/>
</dbReference>
<dbReference type="PANTHER" id="PTHR15111">
    <property type="entry name" value="RNA POLYMERASE II SUBUNIT 5-MEDIATING PROTEIN NNX3"/>
    <property type="match status" value="1"/>
</dbReference>
<gene>
    <name evidence="6" type="ORF">MCOS_LOCUS2549</name>
</gene>
<dbReference type="Pfam" id="PF02996">
    <property type="entry name" value="Prefoldin"/>
    <property type="match status" value="1"/>
</dbReference>
<dbReference type="AlphaFoldDB" id="A0A0R3U6W6"/>
<evidence type="ECO:0000256" key="1">
    <source>
        <dbReference type="ARBA" id="ARBA00004123"/>
    </source>
</evidence>
<dbReference type="Proteomes" id="UP000267029">
    <property type="component" value="Unassembled WGS sequence"/>
</dbReference>
<organism evidence="8">
    <name type="scientific">Mesocestoides corti</name>
    <name type="common">Flatworm</name>
    <dbReference type="NCBI Taxonomy" id="53468"/>
    <lineage>
        <taxon>Eukaryota</taxon>
        <taxon>Metazoa</taxon>
        <taxon>Spiralia</taxon>
        <taxon>Lophotrochozoa</taxon>
        <taxon>Platyhelminthes</taxon>
        <taxon>Cestoda</taxon>
        <taxon>Eucestoda</taxon>
        <taxon>Cyclophyllidea</taxon>
        <taxon>Mesocestoididae</taxon>
        <taxon>Mesocestoides</taxon>
    </lineage>
</organism>
<dbReference type="STRING" id="53468.A0A0R3U6W6"/>
<evidence type="ECO:0000313" key="6">
    <source>
        <dbReference type="EMBL" id="VDD76546.1"/>
    </source>
</evidence>
<protein>
    <submittedName>
        <fullName evidence="8">Unconventional prefoldin RPB5 interactor 1</fullName>
    </submittedName>
</protein>
<proteinExistence type="inferred from homology"/>
<dbReference type="WBParaSite" id="MCOS_0000254801-mRNA-1">
    <property type="protein sequence ID" value="MCOS_0000254801-mRNA-1"/>
    <property type="gene ID" value="MCOS_0000254801"/>
</dbReference>
<dbReference type="GO" id="GO:0005634">
    <property type="term" value="C:nucleus"/>
    <property type="evidence" value="ECO:0007669"/>
    <property type="project" value="UniProtKB-SubCell"/>
</dbReference>
<dbReference type="InterPro" id="IPR009053">
    <property type="entry name" value="Prefoldin"/>
</dbReference>
<feature type="coiled-coil region" evidence="4">
    <location>
        <begin position="90"/>
        <end position="117"/>
    </location>
</feature>
<dbReference type="InterPro" id="IPR004127">
    <property type="entry name" value="Prefoldin_subunit_alpha"/>
</dbReference>
<dbReference type="SUPFAM" id="SSF46579">
    <property type="entry name" value="Prefoldin"/>
    <property type="match status" value="1"/>
</dbReference>
<reference evidence="6 7" key="2">
    <citation type="submission" date="2018-10" db="EMBL/GenBank/DDBJ databases">
        <authorList>
            <consortium name="Pathogen Informatics"/>
        </authorList>
    </citation>
    <scope>NUCLEOTIDE SEQUENCE [LARGE SCALE GENOMIC DNA]</scope>
</reference>
<feature type="region of interest" description="Disordered" evidence="5">
    <location>
        <begin position="238"/>
        <end position="327"/>
    </location>
</feature>
<feature type="compositionally biased region" description="Polar residues" evidence="5">
    <location>
        <begin position="278"/>
        <end position="287"/>
    </location>
</feature>
<comment type="subcellular location">
    <subcellularLocation>
        <location evidence="1">Nucleus</location>
    </subcellularLocation>
</comment>
<reference evidence="8" key="1">
    <citation type="submission" date="2017-02" db="UniProtKB">
        <authorList>
            <consortium name="WormBaseParasite"/>
        </authorList>
    </citation>
    <scope>IDENTIFICATION</scope>
</reference>
<keyword evidence="4" id="KW-0175">Coiled coil</keyword>
<evidence type="ECO:0000256" key="2">
    <source>
        <dbReference type="ARBA" id="ARBA00023242"/>
    </source>
</evidence>
<feature type="compositionally biased region" description="Basic and acidic residues" evidence="5">
    <location>
        <begin position="295"/>
        <end position="313"/>
    </location>
</feature>
<keyword evidence="7" id="KW-1185">Reference proteome</keyword>
<accession>A0A0R3U6W6</accession>
<dbReference type="EMBL" id="UXSR01000431">
    <property type="protein sequence ID" value="VDD76546.1"/>
    <property type="molecule type" value="Genomic_DNA"/>
</dbReference>
<dbReference type="Gene3D" id="1.10.287.370">
    <property type="match status" value="1"/>
</dbReference>
<comment type="similarity">
    <text evidence="3">Belongs to the RNA polymerase II subunit 5-mediating protein family.</text>
</comment>
<keyword evidence="2" id="KW-0539">Nucleus</keyword>
<sequence length="327" mass="37341">MERFDRLLVEQQQAIQQTTSRVQQLRKYTADYMQLKLKLETASKCLSKKALIPFSPRALVPARLIHTNEVLIYLGGNAEHFCEASTFQTLSIIDKRVERIQGEIKRLEEQHRLLADREAFTRRLVKGEQPHSVFDNNIDGEGEKEFEIREEYDPEKEKVWQANHKRRVNDEREQRRAAAQITSICSRTEKSQVGTPLKDSYYLPDIVILHSDNPALPVNANITDWRSASPADVVAYTKKEHAKSRPPAHLKSGANCEEKTPSTQTGDSVLSCGDIARETTSSLSSYSRVAPFSDVTEHEPISSEKPKHEEKTDGLVSKFRLRRDQKT</sequence>
<dbReference type="InterPro" id="IPR052255">
    <property type="entry name" value="RNA_pol_II_subunit5-mediator"/>
</dbReference>
<evidence type="ECO:0000313" key="8">
    <source>
        <dbReference type="WBParaSite" id="MCOS_0000254801-mRNA-1"/>
    </source>
</evidence>
<dbReference type="PANTHER" id="PTHR15111:SF0">
    <property type="entry name" value="UNCONVENTIONAL PREFOLDIN RPB5 INTERACTOR 1"/>
    <property type="match status" value="1"/>
</dbReference>
<dbReference type="GO" id="GO:0003682">
    <property type="term" value="F:chromatin binding"/>
    <property type="evidence" value="ECO:0007669"/>
    <property type="project" value="TreeGrafter"/>
</dbReference>
<dbReference type="OrthoDB" id="21413at2759"/>
<evidence type="ECO:0000313" key="7">
    <source>
        <dbReference type="Proteomes" id="UP000267029"/>
    </source>
</evidence>
<dbReference type="CDD" id="cd23159">
    <property type="entry name" value="Prefoldin_URI1"/>
    <property type="match status" value="1"/>
</dbReference>
<dbReference type="GO" id="GO:0000122">
    <property type="term" value="P:negative regulation of transcription by RNA polymerase II"/>
    <property type="evidence" value="ECO:0007669"/>
    <property type="project" value="TreeGrafter"/>
</dbReference>
<evidence type="ECO:0000256" key="5">
    <source>
        <dbReference type="SAM" id="MobiDB-lite"/>
    </source>
</evidence>
<dbReference type="GO" id="GO:0003714">
    <property type="term" value="F:transcription corepressor activity"/>
    <property type="evidence" value="ECO:0007669"/>
    <property type="project" value="TreeGrafter"/>
</dbReference>
<evidence type="ECO:0000256" key="3">
    <source>
        <dbReference type="ARBA" id="ARBA00038295"/>
    </source>
</evidence>
<name>A0A0R3U6W6_MESCO</name>